<comment type="caution">
    <text evidence="2">The sequence shown here is derived from an EMBL/GenBank/DDBJ whole genome shotgun (WGS) entry which is preliminary data.</text>
</comment>
<protein>
    <submittedName>
        <fullName evidence="2">Uncharacterized protein</fullName>
    </submittedName>
</protein>
<proteinExistence type="predicted"/>
<evidence type="ECO:0000313" key="2">
    <source>
        <dbReference type="EMBL" id="KAG0718813.1"/>
    </source>
</evidence>
<dbReference type="Proteomes" id="UP000770661">
    <property type="component" value="Unassembled WGS sequence"/>
</dbReference>
<gene>
    <name evidence="2" type="ORF">GWK47_051730</name>
</gene>
<keyword evidence="3" id="KW-1185">Reference proteome</keyword>
<sequence>MQRHTPCHHSSPHASCSRGPAHAIREPTSALFPALAGVRTPVEGPTGSSYQECNLVLHLGPRIDLSGAGLGRSVSFDGCSSSMGGVCSPTGSHWVATSRLVTAGASSTGCCSTGPHWLAASRLGVTAWHCCDSPPHAAGFQRG</sequence>
<dbReference type="EMBL" id="JACEEZ010015457">
    <property type="protein sequence ID" value="KAG0718813.1"/>
    <property type="molecule type" value="Genomic_DNA"/>
</dbReference>
<name>A0A8J4Y1V2_CHIOP</name>
<organism evidence="2 3">
    <name type="scientific">Chionoecetes opilio</name>
    <name type="common">Atlantic snow crab</name>
    <name type="synonym">Cancer opilio</name>
    <dbReference type="NCBI Taxonomy" id="41210"/>
    <lineage>
        <taxon>Eukaryota</taxon>
        <taxon>Metazoa</taxon>
        <taxon>Ecdysozoa</taxon>
        <taxon>Arthropoda</taxon>
        <taxon>Crustacea</taxon>
        <taxon>Multicrustacea</taxon>
        <taxon>Malacostraca</taxon>
        <taxon>Eumalacostraca</taxon>
        <taxon>Eucarida</taxon>
        <taxon>Decapoda</taxon>
        <taxon>Pleocyemata</taxon>
        <taxon>Brachyura</taxon>
        <taxon>Eubrachyura</taxon>
        <taxon>Majoidea</taxon>
        <taxon>Majidae</taxon>
        <taxon>Chionoecetes</taxon>
    </lineage>
</organism>
<accession>A0A8J4Y1V2</accession>
<evidence type="ECO:0000313" key="3">
    <source>
        <dbReference type="Proteomes" id="UP000770661"/>
    </source>
</evidence>
<feature type="compositionally biased region" description="Basic residues" evidence="1">
    <location>
        <begin position="1"/>
        <end position="11"/>
    </location>
</feature>
<dbReference type="AlphaFoldDB" id="A0A8J4Y1V2"/>
<feature type="region of interest" description="Disordered" evidence="1">
    <location>
        <begin position="1"/>
        <end position="21"/>
    </location>
</feature>
<evidence type="ECO:0000256" key="1">
    <source>
        <dbReference type="SAM" id="MobiDB-lite"/>
    </source>
</evidence>
<reference evidence="2" key="1">
    <citation type="submission" date="2020-07" db="EMBL/GenBank/DDBJ databases">
        <title>The High-quality genome of the commercially important snow crab, Chionoecetes opilio.</title>
        <authorList>
            <person name="Jeong J.-H."/>
            <person name="Ryu S."/>
        </authorList>
    </citation>
    <scope>NUCLEOTIDE SEQUENCE</scope>
    <source>
        <strain evidence="2">MADBK_172401_WGS</strain>
        <tissue evidence="2">Digestive gland</tissue>
    </source>
</reference>